<dbReference type="PANTHER" id="PTHR31391">
    <property type="entry name" value="B3 DOMAIN-CONTAINING PROTEIN OS11G0197600-RELATED"/>
    <property type="match status" value="1"/>
</dbReference>
<dbReference type="Proteomes" id="UP000233837">
    <property type="component" value="Unassembled WGS sequence"/>
</dbReference>
<evidence type="ECO:0000259" key="6">
    <source>
        <dbReference type="PROSITE" id="PS50863"/>
    </source>
</evidence>
<dbReference type="InterPro" id="IPR003340">
    <property type="entry name" value="B3_DNA-bd"/>
</dbReference>
<evidence type="ECO:0000256" key="3">
    <source>
        <dbReference type="ARBA" id="ARBA00023125"/>
    </source>
</evidence>
<dbReference type="GO" id="GO:0003677">
    <property type="term" value="F:DNA binding"/>
    <property type="evidence" value="ECO:0007669"/>
    <property type="project" value="UniProtKB-KW"/>
</dbReference>
<accession>A0A2I0XDP4</accession>
<dbReference type="AlphaFoldDB" id="A0A2I0XDP4"/>
<dbReference type="PROSITE" id="PS50863">
    <property type="entry name" value="B3"/>
    <property type="match status" value="1"/>
</dbReference>
<evidence type="ECO:0000256" key="4">
    <source>
        <dbReference type="ARBA" id="ARBA00023163"/>
    </source>
</evidence>
<name>A0A2I0XDP4_9ASPA</name>
<dbReference type="InterPro" id="IPR044837">
    <property type="entry name" value="REM16-like"/>
</dbReference>
<reference evidence="7 8" key="1">
    <citation type="journal article" date="2016" name="Sci. Rep.">
        <title>The Dendrobium catenatum Lindl. genome sequence provides insights into polysaccharide synthase, floral development and adaptive evolution.</title>
        <authorList>
            <person name="Zhang G.Q."/>
            <person name="Xu Q."/>
            <person name="Bian C."/>
            <person name="Tsai W.C."/>
            <person name="Yeh C.M."/>
            <person name="Liu K.W."/>
            <person name="Yoshida K."/>
            <person name="Zhang L.S."/>
            <person name="Chang S.B."/>
            <person name="Chen F."/>
            <person name="Shi Y."/>
            <person name="Su Y.Y."/>
            <person name="Zhang Y.Q."/>
            <person name="Chen L.J."/>
            <person name="Yin Y."/>
            <person name="Lin M."/>
            <person name="Huang H."/>
            <person name="Deng H."/>
            <person name="Wang Z.W."/>
            <person name="Zhu S.L."/>
            <person name="Zhao X."/>
            <person name="Deng C."/>
            <person name="Niu S.C."/>
            <person name="Huang J."/>
            <person name="Wang M."/>
            <person name="Liu G.H."/>
            <person name="Yang H.J."/>
            <person name="Xiao X.J."/>
            <person name="Hsiao Y.Y."/>
            <person name="Wu W.L."/>
            <person name="Chen Y.Y."/>
            <person name="Mitsuda N."/>
            <person name="Ohme-Takagi M."/>
            <person name="Luo Y.B."/>
            <person name="Van de Peer Y."/>
            <person name="Liu Z.J."/>
        </authorList>
    </citation>
    <scope>NUCLEOTIDE SEQUENCE [LARGE SCALE GENOMIC DNA]</scope>
    <source>
        <tissue evidence="7">The whole plant</tissue>
    </source>
</reference>
<dbReference type="PANTHER" id="PTHR31391:SF3">
    <property type="entry name" value="B3 DOMAIN-CONTAINING PROTEIN OS05G0481400"/>
    <property type="match status" value="1"/>
</dbReference>
<dbReference type="InterPro" id="IPR015300">
    <property type="entry name" value="DNA-bd_pseudobarrel_sf"/>
</dbReference>
<feature type="domain" description="TF-B3" evidence="6">
    <location>
        <begin position="31"/>
        <end position="122"/>
    </location>
</feature>
<dbReference type="STRING" id="906689.A0A2I0XDP4"/>
<evidence type="ECO:0000256" key="1">
    <source>
        <dbReference type="ARBA" id="ARBA00004123"/>
    </source>
</evidence>
<dbReference type="Gene3D" id="2.40.330.10">
    <property type="entry name" value="DNA-binding pseudobarrel domain"/>
    <property type="match status" value="1"/>
</dbReference>
<dbReference type="EMBL" id="KZ501954">
    <property type="protein sequence ID" value="PKU86025.1"/>
    <property type="molecule type" value="Genomic_DNA"/>
</dbReference>
<reference evidence="7 8" key="2">
    <citation type="journal article" date="2017" name="Nature">
        <title>The Apostasia genome and the evolution of orchids.</title>
        <authorList>
            <person name="Zhang G.Q."/>
            <person name="Liu K.W."/>
            <person name="Li Z."/>
            <person name="Lohaus R."/>
            <person name="Hsiao Y.Y."/>
            <person name="Niu S.C."/>
            <person name="Wang J.Y."/>
            <person name="Lin Y.C."/>
            <person name="Xu Q."/>
            <person name="Chen L.J."/>
            <person name="Yoshida K."/>
            <person name="Fujiwara S."/>
            <person name="Wang Z.W."/>
            <person name="Zhang Y.Q."/>
            <person name="Mitsuda N."/>
            <person name="Wang M."/>
            <person name="Liu G.H."/>
            <person name="Pecoraro L."/>
            <person name="Huang H.X."/>
            <person name="Xiao X.J."/>
            <person name="Lin M."/>
            <person name="Wu X.Y."/>
            <person name="Wu W.L."/>
            <person name="Chen Y.Y."/>
            <person name="Chang S.B."/>
            <person name="Sakamoto S."/>
            <person name="Ohme-Takagi M."/>
            <person name="Yagi M."/>
            <person name="Zeng S.J."/>
            <person name="Shen C.Y."/>
            <person name="Yeh C.M."/>
            <person name="Luo Y.B."/>
            <person name="Tsai W.C."/>
            <person name="Van de Peer Y."/>
            <person name="Liu Z.J."/>
        </authorList>
    </citation>
    <scope>NUCLEOTIDE SEQUENCE [LARGE SCALE GENOMIC DNA]</scope>
    <source>
        <tissue evidence="7">The whole plant</tissue>
    </source>
</reference>
<gene>
    <name evidence="7" type="ORF">MA16_Dca001856</name>
</gene>
<comment type="subcellular location">
    <subcellularLocation>
        <location evidence="1">Nucleus</location>
    </subcellularLocation>
</comment>
<organism evidence="7 8">
    <name type="scientific">Dendrobium catenatum</name>
    <dbReference type="NCBI Taxonomy" id="906689"/>
    <lineage>
        <taxon>Eukaryota</taxon>
        <taxon>Viridiplantae</taxon>
        <taxon>Streptophyta</taxon>
        <taxon>Embryophyta</taxon>
        <taxon>Tracheophyta</taxon>
        <taxon>Spermatophyta</taxon>
        <taxon>Magnoliopsida</taxon>
        <taxon>Liliopsida</taxon>
        <taxon>Asparagales</taxon>
        <taxon>Orchidaceae</taxon>
        <taxon>Epidendroideae</taxon>
        <taxon>Malaxideae</taxon>
        <taxon>Dendrobiinae</taxon>
        <taxon>Dendrobium</taxon>
    </lineage>
</organism>
<keyword evidence="5" id="KW-0539">Nucleus</keyword>
<sequence>MGRIPSYEEKVQALKKAEMLQSQMASNHPSFVKPMVRSHVSSCFWLGLPTKFCKDHLNPDVMTMVLEDEKGEEHESIYIGKRTGLSGGWKSFAVDHNLEDGDALVFKLIKPTRFKIYIVKAVGGSPVVAKEKKDPSSLLPKQVAEKESTKLVSNIRKRKIKRT</sequence>
<dbReference type="Pfam" id="PF02362">
    <property type="entry name" value="B3"/>
    <property type="match status" value="1"/>
</dbReference>
<evidence type="ECO:0000256" key="2">
    <source>
        <dbReference type="ARBA" id="ARBA00023015"/>
    </source>
</evidence>
<keyword evidence="2" id="KW-0805">Transcription regulation</keyword>
<evidence type="ECO:0000256" key="5">
    <source>
        <dbReference type="ARBA" id="ARBA00023242"/>
    </source>
</evidence>
<keyword evidence="4" id="KW-0804">Transcription</keyword>
<keyword evidence="8" id="KW-1185">Reference proteome</keyword>
<dbReference type="SMART" id="SM01019">
    <property type="entry name" value="B3"/>
    <property type="match status" value="1"/>
</dbReference>
<evidence type="ECO:0000313" key="7">
    <source>
        <dbReference type="EMBL" id="PKU86025.1"/>
    </source>
</evidence>
<keyword evidence="3" id="KW-0238">DNA-binding</keyword>
<dbReference type="GO" id="GO:0005634">
    <property type="term" value="C:nucleus"/>
    <property type="evidence" value="ECO:0007669"/>
    <property type="project" value="UniProtKB-SubCell"/>
</dbReference>
<dbReference type="CDD" id="cd10017">
    <property type="entry name" value="B3_DNA"/>
    <property type="match status" value="1"/>
</dbReference>
<evidence type="ECO:0000313" key="8">
    <source>
        <dbReference type="Proteomes" id="UP000233837"/>
    </source>
</evidence>
<proteinExistence type="predicted"/>
<dbReference type="SUPFAM" id="SSF101936">
    <property type="entry name" value="DNA-binding pseudobarrel domain"/>
    <property type="match status" value="1"/>
</dbReference>
<protein>
    <submittedName>
        <fullName evidence="7">B3 domain-containing protein</fullName>
    </submittedName>
</protein>